<evidence type="ECO:0000256" key="1">
    <source>
        <dbReference type="SAM" id="Phobius"/>
    </source>
</evidence>
<keyword evidence="1" id="KW-0812">Transmembrane</keyword>
<dbReference type="InterPro" id="IPR006311">
    <property type="entry name" value="TAT_signal"/>
</dbReference>
<dbReference type="AlphaFoldDB" id="A0A6J6A0J6"/>
<dbReference type="EMBL" id="CAFBMT010000001">
    <property type="protein sequence ID" value="CAB4912092.1"/>
    <property type="molecule type" value="Genomic_DNA"/>
</dbReference>
<reference evidence="2" key="1">
    <citation type="submission" date="2020-05" db="EMBL/GenBank/DDBJ databases">
        <authorList>
            <person name="Chiriac C."/>
            <person name="Salcher M."/>
            <person name="Ghai R."/>
            <person name="Kavagutti S V."/>
        </authorList>
    </citation>
    <scope>NUCLEOTIDE SEQUENCE</scope>
</reference>
<dbReference type="PROSITE" id="PS51318">
    <property type="entry name" value="TAT"/>
    <property type="match status" value="1"/>
</dbReference>
<evidence type="ECO:0000313" key="3">
    <source>
        <dbReference type="EMBL" id="CAB4708394.1"/>
    </source>
</evidence>
<organism evidence="2">
    <name type="scientific">freshwater metagenome</name>
    <dbReference type="NCBI Taxonomy" id="449393"/>
    <lineage>
        <taxon>unclassified sequences</taxon>
        <taxon>metagenomes</taxon>
        <taxon>ecological metagenomes</taxon>
    </lineage>
</organism>
<proteinExistence type="predicted"/>
<keyword evidence="1" id="KW-0472">Membrane</keyword>
<dbReference type="EMBL" id="CAESGF010000002">
    <property type="protein sequence ID" value="CAB4362721.1"/>
    <property type="molecule type" value="Genomic_DNA"/>
</dbReference>
<name>A0A6J6A0J6_9ZZZZ</name>
<protein>
    <submittedName>
        <fullName evidence="2">Unannotated protein</fullName>
    </submittedName>
</protein>
<gene>
    <name evidence="3" type="ORF">UFOPK2656_00504</name>
    <name evidence="4" type="ORF">UFOPK3651_00272</name>
    <name evidence="2" type="ORF">UFOPK4189_00501</name>
</gene>
<evidence type="ECO:0000313" key="4">
    <source>
        <dbReference type="EMBL" id="CAB4912092.1"/>
    </source>
</evidence>
<keyword evidence="1" id="KW-1133">Transmembrane helix</keyword>
<dbReference type="EMBL" id="CAEZYF010000002">
    <property type="protein sequence ID" value="CAB4708394.1"/>
    <property type="molecule type" value="Genomic_DNA"/>
</dbReference>
<evidence type="ECO:0000313" key="2">
    <source>
        <dbReference type="EMBL" id="CAB4362721.1"/>
    </source>
</evidence>
<feature type="transmembrane region" description="Helical" evidence="1">
    <location>
        <begin position="24"/>
        <end position="43"/>
    </location>
</feature>
<sequence>MLDFHHPELEVVGRATPVSTRRGFIAGLFGASVLAGTAAVWTLRSGAQASRPPLLPQALPEDVALTGNLVLNPGFELDAMGATFTSWTPGTPLATGTEGIPPTL</sequence>
<accession>A0A6J6A0J6</accession>